<keyword evidence="3" id="KW-1185">Reference proteome</keyword>
<dbReference type="EMBL" id="BSYI01000008">
    <property type="protein sequence ID" value="GMG82115.1"/>
    <property type="molecule type" value="Genomic_DNA"/>
</dbReference>
<evidence type="ECO:0000313" key="2">
    <source>
        <dbReference type="EMBL" id="GMG82115.1"/>
    </source>
</evidence>
<evidence type="ECO:0000256" key="1">
    <source>
        <dbReference type="SAM" id="MobiDB-lite"/>
    </source>
</evidence>
<sequence>MSEIPDCALALAHADLRGSEAHWGRRPMAVAGPVDGMSFLADVRQGLVPTLRTGDSVILVNLGCHKGGATGAAGAGRRFRRPTALASIRSSGVAKHRASSRGRRPCPRRPPERRRHDARSLSLANAAAAVLRPAASPRDETLC</sequence>
<feature type="region of interest" description="Disordered" evidence="1">
    <location>
        <begin position="84"/>
        <end position="119"/>
    </location>
</feature>
<evidence type="ECO:0000313" key="3">
    <source>
        <dbReference type="Proteomes" id="UP001239909"/>
    </source>
</evidence>
<comment type="caution">
    <text evidence="2">The sequence shown here is derived from an EMBL/GenBank/DDBJ whole genome shotgun (WGS) entry which is preliminary data.</text>
</comment>
<protein>
    <submittedName>
        <fullName evidence="2">Uncharacterized protein</fullName>
    </submittedName>
</protein>
<name>A0ABQ6LIQ5_9RHOB</name>
<dbReference type="Proteomes" id="UP001239909">
    <property type="component" value="Unassembled WGS sequence"/>
</dbReference>
<feature type="compositionally biased region" description="Basic residues" evidence="1">
    <location>
        <begin position="94"/>
        <end position="113"/>
    </location>
</feature>
<proteinExistence type="predicted"/>
<organism evidence="2 3">
    <name type="scientific">Paralimibaculum aggregatum</name>
    <dbReference type="NCBI Taxonomy" id="3036245"/>
    <lineage>
        <taxon>Bacteria</taxon>
        <taxon>Pseudomonadati</taxon>
        <taxon>Pseudomonadota</taxon>
        <taxon>Alphaproteobacteria</taxon>
        <taxon>Rhodobacterales</taxon>
        <taxon>Paracoccaceae</taxon>
        <taxon>Paralimibaculum</taxon>
    </lineage>
</organism>
<reference evidence="2 3" key="1">
    <citation type="submission" date="2023-04" db="EMBL/GenBank/DDBJ databases">
        <title>Marinoamorphus aggregata gen. nov., sp. Nov., isolate from tissue of brittle star Ophioplocus japonicus.</title>
        <authorList>
            <person name="Kawano K."/>
            <person name="Sawayama S."/>
            <person name="Nakagawa S."/>
        </authorList>
    </citation>
    <scope>NUCLEOTIDE SEQUENCE [LARGE SCALE GENOMIC DNA]</scope>
    <source>
        <strain evidence="2 3">NKW23</strain>
    </source>
</reference>
<accession>A0ABQ6LIQ5</accession>
<gene>
    <name evidence="2" type="ORF">LNKW23_13280</name>
</gene>